<accession>A0A397ST73</accession>
<name>A0A397ST73_9GLOM</name>
<organism evidence="3 4">
    <name type="scientific">Glomus cerebriforme</name>
    <dbReference type="NCBI Taxonomy" id="658196"/>
    <lineage>
        <taxon>Eukaryota</taxon>
        <taxon>Fungi</taxon>
        <taxon>Fungi incertae sedis</taxon>
        <taxon>Mucoromycota</taxon>
        <taxon>Glomeromycotina</taxon>
        <taxon>Glomeromycetes</taxon>
        <taxon>Glomerales</taxon>
        <taxon>Glomeraceae</taxon>
        <taxon>Glomus</taxon>
    </lineage>
</organism>
<dbReference type="EMBL" id="QKYT01000385">
    <property type="protein sequence ID" value="RIA86071.1"/>
    <property type="molecule type" value="Genomic_DNA"/>
</dbReference>
<comment type="caution">
    <text evidence="3">The sequence shown here is derived from an EMBL/GenBank/DDBJ whole genome shotgun (WGS) entry which is preliminary data.</text>
</comment>
<evidence type="ECO:0000256" key="1">
    <source>
        <dbReference type="SAM" id="Coils"/>
    </source>
</evidence>
<protein>
    <submittedName>
        <fullName evidence="3">Uncharacterized protein</fullName>
    </submittedName>
</protein>
<sequence>MLSELKLLRQRIREHEVENIEIPNLRRKILEFNAEKAELKRRIADSSSNFNLITDQVSFANTYYKKQLVNTSLSEKLIPEGLSELAVNIPVMNQCNQTSLEDKETDAFLDKKNNDDDINFTKIQVIKQELIKELISGIISALSISFEATEQIPSVSHGVGIDKIKQVTFSIYGILSLIINQIQSIIKNVTSAGSILKVPNHNYETSITNRDNQINASFISAEAENHVDYDEVYYDDVIYFDDPIPQSEKGTNEVKIDDGNDCNHNNDSEEEMPDESDISLIISPITT</sequence>
<evidence type="ECO:0000313" key="3">
    <source>
        <dbReference type="EMBL" id="RIA86071.1"/>
    </source>
</evidence>
<evidence type="ECO:0000313" key="4">
    <source>
        <dbReference type="Proteomes" id="UP000265703"/>
    </source>
</evidence>
<dbReference type="Proteomes" id="UP000265703">
    <property type="component" value="Unassembled WGS sequence"/>
</dbReference>
<feature type="coiled-coil region" evidence="1">
    <location>
        <begin position="22"/>
        <end position="49"/>
    </location>
</feature>
<gene>
    <name evidence="3" type="ORF">C1645_829835</name>
</gene>
<evidence type="ECO:0000256" key="2">
    <source>
        <dbReference type="SAM" id="MobiDB-lite"/>
    </source>
</evidence>
<feature type="region of interest" description="Disordered" evidence="2">
    <location>
        <begin position="246"/>
        <end position="276"/>
    </location>
</feature>
<dbReference type="AlphaFoldDB" id="A0A397ST73"/>
<keyword evidence="4" id="KW-1185">Reference proteome</keyword>
<proteinExistence type="predicted"/>
<reference evidence="3 4" key="1">
    <citation type="submission" date="2018-06" db="EMBL/GenBank/DDBJ databases">
        <title>Comparative genomics reveals the genomic features of Rhizophagus irregularis, R. cerebriforme, R. diaphanum and Gigaspora rosea, and their symbiotic lifestyle signature.</title>
        <authorList>
            <person name="Morin E."/>
            <person name="San Clemente H."/>
            <person name="Chen E.C.H."/>
            <person name="De La Providencia I."/>
            <person name="Hainaut M."/>
            <person name="Kuo A."/>
            <person name="Kohler A."/>
            <person name="Murat C."/>
            <person name="Tang N."/>
            <person name="Roy S."/>
            <person name="Loubradou J."/>
            <person name="Henrissat B."/>
            <person name="Grigoriev I.V."/>
            <person name="Corradi N."/>
            <person name="Roux C."/>
            <person name="Martin F.M."/>
        </authorList>
    </citation>
    <scope>NUCLEOTIDE SEQUENCE [LARGE SCALE GENOMIC DNA]</scope>
    <source>
        <strain evidence="3 4">DAOM 227022</strain>
    </source>
</reference>
<keyword evidence="1" id="KW-0175">Coiled coil</keyword>